<dbReference type="EMBL" id="JAUSUG010000002">
    <property type="protein sequence ID" value="MDQ0253477.1"/>
    <property type="molecule type" value="Genomic_DNA"/>
</dbReference>
<protein>
    <submittedName>
        <fullName evidence="2">ABC-2 type transport system permease protein</fullName>
    </submittedName>
</protein>
<evidence type="ECO:0000313" key="2">
    <source>
        <dbReference type="EMBL" id="MDQ0253477.1"/>
    </source>
</evidence>
<feature type="transmembrane region" description="Helical" evidence="1">
    <location>
        <begin position="471"/>
        <end position="492"/>
    </location>
</feature>
<feature type="transmembrane region" description="Helical" evidence="1">
    <location>
        <begin position="316"/>
        <end position="336"/>
    </location>
</feature>
<name>A0ABT9ZQF8_9BACI</name>
<keyword evidence="1" id="KW-1133">Transmembrane helix</keyword>
<keyword evidence="1" id="KW-0812">Transmembrane</keyword>
<dbReference type="RefSeq" id="WP_307322171.1">
    <property type="nucleotide sequence ID" value="NZ_JAUSUG010000002.1"/>
</dbReference>
<feature type="transmembrane region" description="Helical" evidence="1">
    <location>
        <begin position="432"/>
        <end position="451"/>
    </location>
</feature>
<dbReference type="Proteomes" id="UP001230005">
    <property type="component" value="Unassembled WGS sequence"/>
</dbReference>
<reference evidence="2 3" key="1">
    <citation type="submission" date="2023-07" db="EMBL/GenBank/DDBJ databases">
        <title>Genomic Encyclopedia of Type Strains, Phase IV (KMG-IV): sequencing the most valuable type-strain genomes for metagenomic binning, comparative biology and taxonomic classification.</title>
        <authorList>
            <person name="Goeker M."/>
        </authorList>
    </citation>
    <scope>NUCLEOTIDE SEQUENCE [LARGE SCALE GENOMIC DNA]</scope>
    <source>
        <strain evidence="2 3">DSM 9768</strain>
    </source>
</reference>
<feature type="transmembrane region" description="Helical" evidence="1">
    <location>
        <begin position="57"/>
        <end position="78"/>
    </location>
</feature>
<gene>
    <name evidence="2" type="ORF">J2S74_000849</name>
</gene>
<feature type="transmembrane region" description="Helical" evidence="1">
    <location>
        <begin position="504"/>
        <end position="523"/>
    </location>
</feature>
<feature type="transmembrane region" description="Helical" evidence="1">
    <location>
        <begin position="140"/>
        <end position="167"/>
    </location>
</feature>
<proteinExistence type="predicted"/>
<organism evidence="2 3">
    <name type="scientific">Evansella vedderi</name>
    <dbReference type="NCBI Taxonomy" id="38282"/>
    <lineage>
        <taxon>Bacteria</taxon>
        <taxon>Bacillati</taxon>
        <taxon>Bacillota</taxon>
        <taxon>Bacilli</taxon>
        <taxon>Bacillales</taxon>
        <taxon>Bacillaceae</taxon>
        <taxon>Evansella</taxon>
    </lineage>
</organism>
<feature type="transmembrane region" description="Helical" evidence="1">
    <location>
        <begin position="21"/>
        <end position="45"/>
    </location>
</feature>
<evidence type="ECO:0000256" key="1">
    <source>
        <dbReference type="SAM" id="Phobius"/>
    </source>
</evidence>
<feature type="transmembrane region" description="Helical" evidence="1">
    <location>
        <begin position="535"/>
        <end position="555"/>
    </location>
</feature>
<accession>A0ABT9ZQF8</accession>
<feature type="transmembrane region" description="Helical" evidence="1">
    <location>
        <begin position="241"/>
        <end position="263"/>
    </location>
</feature>
<dbReference type="Pfam" id="PF16949">
    <property type="entry name" value="ABC_tran_2"/>
    <property type="match status" value="1"/>
</dbReference>
<sequence length="579" mass="64522">MTKLLLQIYWKQFKRTFSGLRAGQILPIVAVGFLGLMFLPIFILGVRALGEILPVEFLASLFSIIALSAVILTMLFAIPQVFKHLFSSRDVEFLFTLPVATKHIFWVKYIQSFFSTAGFVWILLVLFFVVFGSGANVSGFYYVAVPLVSLAVVLIGLTIAYLFNLVLIQIIPRSRANELMTLMTGMAGLFVIILFQLPNIMGWNRVSVGLTSELPTLPVLLPTTWAGESLSLFSQGFSFTAFVWAISAVVFAVIVSLLTSTIVEKGFRTGWIRLSEGTSRKKKRKRPMKKSGLLKHPIIFLGMKELRAVQRDPREWLTFLPLLVIMIFPIVALMTNEGTRQAIIHNPLISWLVAHAMIIFFFTMLMGNFSASSIGREEKAVWILRTLPLTGMQIALGKLWIHWLIPFSFVIILEIVLTFFLGWAWYLGVAGVLSIGFISLGMSSIGLWAGTIGGKYNPNNPQQRIETGTGFLLIFINIPYMLLMFAIAVLLFMPTEFQLQISNFSESSLGFLSFLASIVTGVLSVKNLLGDWSMLVGILTLVIASLTITYLFLWLSAKRIDQGIQITIVDGSGGKLKKL</sequence>
<dbReference type="InterPro" id="IPR031599">
    <property type="entry name" value="ABC_tran_2"/>
</dbReference>
<feature type="transmembrane region" description="Helical" evidence="1">
    <location>
        <begin position="407"/>
        <end position="425"/>
    </location>
</feature>
<comment type="caution">
    <text evidence="2">The sequence shown here is derived from an EMBL/GenBank/DDBJ whole genome shotgun (WGS) entry which is preliminary data.</text>
</comment>
<evidence type="ECO:0000313" key="3">
    <source>
        <dbReference type="Proteomes" id="UP001230005"/>
    </source>
</evidence>
<keyword evidence="3" id="KW-1185">Reference proteome</keyword>
<feature type="transmembrane region" description="Helical" evidence="1">
    <location>
        <begin position="348"/>
        <end position="369"/>
    </location>
</feature>
<feature type="transmembrane region" description="Helical" evidence="1">
    <location>
        <begin position="112"/>
        <end position="134"/>
    </location>
</feature>
<feature type="transmembrane region" description="Helical" evidence="1">
    <location>
        <begin position="179"/>
        <end position="197"/>
    </location>
</feature>
<keyword evidence="1" id="KW-0472">Membrane</keyword>